<name>A0ABS1CD27_9GAMM</name>
<feature type="transmembrane region" description="Helical" evidence="3">
    <location>
        <begin position="170"/>
        <end position="194"/>
    </location>
</feature>
<evidence type="ECO:0000259" key="4">
    <source>
        <dbReference type="PROSITE" id="PS51724"/>
    </source>
</evidence>
<keyword evidence="3" id="KW-1133">Transmembrane helix</keyword>
<keyword evidence="3" id="KW-0812">Transmembrane</keyword>
<evidence type="ECO:0000256" key="2">
    <source>
        <dbReference type="SAM" id="MobiDB-lite"/>
    </source>
</evidence>
<evidence type="ECO:0000256" key="1">
    <source>
        <dbReference type="SAM" id="Coils"/>
    </source>
</evidence>
<sequence length="427" mass="45578">MAEPLSSEIQQDPPAAVKAIPAPEPPPPRLDEFTRLRERLADLQALSRAQEEQWSQLANRLAALEQAQAPDSDLGERLEALSAQVQALCDALPAASEQAQAPDPLDAFELVAANDAELEATALERRIGELAAALEGRVDALQAQVTAARTYARRQAETQRAWNDARRRRWVLGLGVPLAALLAAVALLAAGAWWQVERHARALDRELAAQDAQARSARRAAHAQLDERLAALRQELIRLERDDAASLERQQQMLEARASNALIGDVLARLRRLEHTGAESTPASARTPDGGLAAPNGAAAAAGAEDSAVPGEPAAASNATAADSATAPWMIQLIGYREVARLRAFAAEQGLTETADSGPRAWMSSGRWRGAPWYTLYWGGFGDRGDAAQALAALPPTLAGLEPILRRVPPELNLEPVAAPVSAPKAR</sequence>
<keyword evidence="1" id="KW-0175">Coiled coil</keyword>
<dbReference type="Gene3D" id="3.30.70.1070">
    <property type="entry name" value="Sporulation related repeat"/>
    <property type="match status" value="1"/>
</dbReference>
<reference evidence="5 6" key="1">
    <citation type="journal article" date="2020" name="Microorganisms">
        <title>Osmotic Adaptation and Compatible Solute Biosynthesis of Phototrophic Bacteria as Revealed from Genome Analyses.</title>
        <authorList>
            <person name="Imhoff J.F."/>
            <person name="Rahn T."/>
            <person name="Kunzel S."/>
            <person name="Keller A."/>
            <person name="Neulinger S.C."/>
        </authorList>
    </citation>
    <scope>NUCLEOTIDE SEQUENCE [LARGE SCALE GENOMIC DNA]</scope>
    <source>
        <strain evidence="5 6">DSM 6210</strain>
    </source>
</reference>
<dbReference type="EMBL" id="NRRV01000004">
    <property type="protein sequence ID" value="MBK1629638.1"/>
    <property type="molecule type" value="Genomic_DNA"/>
</dbReference>
<accession>A0ABS1CD27</accession>
<organism evidence="5 6">
    <name type="scientific">Thiohalocapsa halophila</name>
    <dbReference type="NCBI Taxonomy" id="69359"/>
    <lineage>
        <taxon>Bacteria</taxon>
        <taxon>Pseudomonadati</taxon>
        <taxon>Pseudomonadota</taxon>
        <taxon>Gammaproteobacteria</taxon>
        <taxon>Chromatiales</taxon>
        <taxon>Chromatiaceae</taxon>
        <taxon>Thiohalocapsa</taxon>
    </lineage>
</organism>
<dbReference type="InterPro" id="IPR007730">
    <property type="entry name" value="SPOR-like_dom"/>
</dbReference>
<dbReference type="Proteomes" id="UP000748752">
    <property type="component" value="Unassembled WGS sequence"/>
</dbReference>
<evidence type="ECO:0000313" key="5">
    <source>
        <dbReference type="EMBL" id="MBK1629638.1"/>
    </source>
</evidence>
<feature type="domain" description="SPOR" evidence="4">
    <location>
        <begin position="323"/>
        <end position="408"/>
    </location>
</feature>
<dbReference type="PROSITE" id="PS51724">
    <property type="entry name" value="SPOR"/>
    <property type="match status" value="1"/>
</dbReference>
<feature type="region of interest" description="Disordered" evidence="2">
    <location>
        <begin position="277"/>
        <end position="321"/>
    </location>
</feature>
<proteinExistence type="predicted"/>
<evidence type="ECO:0000256" key="3">
    <source>
        <dbReference type="SAM" id="Phobius"/>
    </source>
</evidence>
<feature type="coiled-coil region" evidence="1">
    <location>
        <begin position="200"/>
        <end position="257"/>
    </location>
</feature>
<dbReference type="InterPro" id="IPR036680">
    <property type="entry name" value="SPOR-like_sf"/>
</dbReference>
<keyword evidence="3" id="KW-0472">Membrane</keyword>
<feature type="compositionally biased region" description="Low complexity" evidence="2">
    <location>
        <begin position="290"/>
        <end position="304"/>
    </location>
</feature>
<dbReference type="RefSeq" id="WP_200233804.1">
    <property type="nucleotide sequence ID" value="NZ_NRRV01000004.1"/>
</dbReference>
<comment type="caution">
    <text evidence="5">The sequence shown here is derived from an EMBL/GenBank/DDBJ whole genome shotgun (WGS) entry which is preliminary data.</text>
</comment>
<dbReference type="Pfam" id="PF05036">
    <property type="entry name" value="SPOR"/>
    <property type="match status" value="1"/>
</dbReference>
<gene>
    <name evidence="5" type="ORF">CKO31_02575</name>
</gene>
<protein>
    <recommendedName>
        <fullName evidence="4">SPOR domain-containing protein</fullName>
    </recommendedName>
</protein>
<feature type="region of interest" description="Disordered" evidence="2">
    <location>
        <begin position="1"/>
        <end position="30"/>
    </location>
</feature>
<keyword evidence="6" id="KW-1185">Reference proteome</keyword>
<evidence type="ECO:0000313" key="6">
    <source>
        <dbReference type="Proteomes" id="UP000748752"/>
    </source>
</evidence>